<comment type="caution">
    <text evidence="2">The sequence shown here is derived from an EMBL/GenBank/DDBJ whole genome shotgun (WGS) entry which is preliminary data.</text>
</comment>
<accession>A0A919IHR3</accession>
<reference evidence="2" key="1">
    <citation type="submission" date="2021-01" db="EMBL/GenBank/DDBJ databases">
        <title>Whole genome shotgun sequence of Actinoplanes cyaneus NBRC 14990.</title>
        <authorList>
            <person name="Komaki H."/>
            <person name="Tamura T."/>
        </authorList>
    </citation>
    <scope>NUCLEOTIDE SEQUENCE</scope>
    <source>
        <strain evidence="2">NBRC 14990</strain>
    </source>
</reference>
<proteinExistence type="predicted"/>
<dbReference type="Proteomes" id="UP000619479">
    <property type="component" value="Unassembled WGS sequence"/>
</dbReference>
<dbReference type="RefSeq" id="WP_344820583.1">
    <property type="nucleotide sequence ID" value="NZ_BAAAUC010000087.1"/>
</dbReference>
<name>A0A919IHR3_9ACTN</name>
<dbReference type="EMBL" id="BOMH01000018">
    <property type="protein sequence ID" value="GID64631.1"/>
    <property type="molecule type" value="Genomic_DNA"/>
</dbReference>
<organism evidence="2 3">
    <name type="scientific">Actinoplanes cyaneus</name>
    <dbReference type="NCBI Taxonomy" id="52696"/>
    <lineage>
        <taxon>Bacteria</taxon>
        <taxon>Bacillati</taxon>
        <taxon>Actinomycetota</taxon>
        <taxon>Actinomycetes</taxon>
        <taxon>Micromonosporales</taxon>
        <taxon>Micromonosporaceae</taxon>
        <taxon>Actinoplanes</taxon>
    </lineage>
</organism>
<evidence type="ECO:0000313" key="2">
    <source>
        <dbReference type="EMBL" id="GID64631.1"/>
    </source>
</evidence>
<evidence type="ECO:0000256" key="1">
    <source>
        <dbReference type="SAM" id="MobiDB-lite"/>
    </source>
</evidence>
<keyword evidence="3" id="KW-1185">Reference proteome</keyword>
<dbReference type="AlphaFoldDB" id="A0A919IHR3"/>
<feature type="region of interest" description="Disordered" evidence="1">
    <location>
        <begin position="68"/>
        <end position="89"/>
    </location>
</feature>
<protein>
    <submittedName>
        <fullName evidence="2">Uncharacterized protein</fullName>
    </submittedName>
</protein>
<sequence>MLSDSRLVTFSRRLVDFVSVHARPRLPRELVKRPVSGLPGTAVRWFAWCNVRPTGFGIARIGSGSLPSPVDAATPAASTGDGLVAGQPEHRDDLVTDDADLGDQFLDDGFALRAVGGWTSSMLGRKPESNGG</sequence>
<gene>
    <name evidence="2" type="ORF">Acy02nite_25120</name>
</gene>
<evidence type="ECO:0000313" key="3">
    <source>
        <dbReference type="Proteomes" id="UP000619479"/>
    </source>
</evidence>